<keyword evidence="9" id="KW-1185">Reference proteome</keyword>
<dbReference type="InterPro" id="IPR000719">
    <property type="entry name" value="Prot_kinase_dom"/>
</dbReference>
<proteinExistence type="predicted"/>
<dbReference type="PROSITE" id="PS00108">
    <property type="entry name" value="PROTEIN_KINASE_ST"/>
    <property type="match status" value="1"/>
</dbReference>
<protein>
    <submittedName>
        <fullName evidence="8">Serine/threonine protein kinase</fullName>
    </submittedName>
</protein>
<dbReference type="PANTHER" id="PTHR43289:SF6">
    <property type="entry name" value="SERINE_THREONINE-PROTEIN KINASE NEKL-3"/>
    <property type="match status" value="1"/>
</dbReference>
<feature type="compositionally biased region" description="Low complexity" evidence="6">
    <location>
        <begin position="419"/>
        <end position="447"/>
    </location>
</feature>
<dbReference type="InterPro" id="IPR011009">
    <property type="entry name" value="Kinase-like_dom_sf"/>
</dbReference>
<gene>
    <name evidence="8" type="ORF">E8A74_06225</name>
</gene>
<dbReference type="EMBL" id="SSMQ01000004">
    <property type="protein sequence ID" value="TKD12197.1"/>
    <property type="molecule type" value="Genomic_DNA"/>
</dbReference>
<evidence type="ECO:0000259" key="7">
    <source>
        <dbReference type="PROSITE" id="PS50011"/>
    </source>
</evidence>
<dbReference type="RefSeq" id="WP_170228892.1">
    <property type="nucleotide sequence ID" value="NZ_SSMQ01000004.1"/>
</dbReference>
<keyword evidence="2 5" id="KW-0547">Nucleotide-binding</keyword>
<dbReference type="CDD" id="cd14014">
    <property type="entry name" value="STKc_PknB_like"/>
    <property type="match status" value="1"/>
</dbReference>
<sequence length="460" mass="48353">MIASVVSMMVAPPPGTILLGKYRVEQELGCGGMGVVLEATHLALGQTVAIKLLNPALALSSDVVTRFLREARIAATLPSEHIARVSDVGQTETGAPYLVMERLYGHDLEAELTRRGKLPVAEAVDLALEACEGIAAAHAQGLVHRDLKPANLFLAERPLRPRVLKVLDFGLSKDAPGHSASITGTDAVFGTPQYMSPEQIQSTKNVDARSDQHALGMILYEMLAGAPPYAAESITQLIVVIATQPPPRVREKRPEVHARLEEAILRALAKRPHERFADLGAFAEAIAPFGGPEARTRATRIGQALVGTASLDNTGPRRPSRVPTDQAITLPRAPAHTHAGFTSSVDLGDARGRKKRAAIFATGSLVATALLVSLVVVTQHAATPEATTTPPEATPAARAPEPTTPPPPQVTAAAPPPAATSSAATSTTPAKTTKAPTPTKTSKQTQTIKQTVGIFGGKRK</sequence>
<feature type="compositionally biased region" description="Low complexity" evidence="6">
    <location>
        <begin position="382"/>
        <end position="401"/>
    </location>
</feature>
<evidence type="ECO:0000313" key="8">
    <source>
        <dbReference type="EMBL" id="TKD12197.1"/>
    </source>
</evidence>
<feature type="compositionally biased region" description="Pro residues" evidence="6">
    <location>
        <begin position="402"/>
        <end position="418"/>
    </location>
</feature>
<accession>A0A4U1JHW0</accession>
<dbReference type="PROSITE" id="PS00107">
    <property type="entry name" value="PROTEIN_KINASE_ATP"/>
    <property type="match status" value="1"/>
</dbReference>
<dbReference type="SUPFAM" id="SSF56112">
    <property type="entry name" value="Protein kinase-like (PK-like)"/>
    <property type="match status" value="1"/>
</dbReference>
<keyword evidence="8" id="KW-0723">Serine/threonine-protein kinase</keyword>
<feature type="region of interest" description="Disordered" evidence="6">
    <location>
        <begin position="307"/>
        <end position="350"/>
    </location>
</feature>
<name>A0A4U1JHW0_9BACT</name>
<comment type="caution">
    <text evidence="8">The sequence shown here is derived from an EMBL/GenBank/DDBJ whole genome shotgun (WGS) entry which is preliminary data.</text>
</comment>
<dbReference type="AlphaFoldDB" id="A0A4U1JHW0"/>
<dbReference type="Pfam" id="PF00069">
    <property type="entry name" value="Pkinase"/>
    <property type="match status" value="1"/>
</dbReference>
<evidence type="ECO:0000256" key="5">
    <source>
        <dbReference type="PROSITE-ProRule" id="PRU10141"/>
    </source>
</evidence>
<reference evidence="8 9" key="1">
    <citation type="submission" date="2019-04" db="EMBL/GenBank/DDBJ databases">
        <authorList>
            <person name="Li Y."/>
            <person name="Wang J."/>
        </authorList>
    </citation>
    <scope>NUCLEOTIDE SEQUENCE [LARGE SCALE GENOMIC DNA]</scope>
    <source>
        <strain evidence="8 9">DSM 14668</strain>
    </source>
</reference>
<keyword evidence="1" id="KW-0808">Transferase</keyword>
<dbReference type="GO" id="GO:0004674">
    <property type="term" value="F:protein serine/threonine kinase activity"/>
    <property type="evidence" value="ECO:0007669"/>
    <property type="project" value="UniProtKB-KW"/>
</dbReference>
<evidence type="ECO:0000313" key="9">
    <source>
        <dbReference type="Proteomes" id="UP000309215"/>
    </source>
</evidence>
<evidence type="ECO:0000256" key="6">
    <source>
        <dbReference type="SAM" id="MobiDB-lite"/>
    </source>
</evidence>
<dbReference type="InterPro" id="IPR008271">
    <property type="entry name" value="Ser/Thr_kinase_AS"/>
</dbReference>
<dbReference type="PROSITE" id="PS50011">
    <property type="entry name" value="PROTEIN_KINASE_DOM"/>
    <property type="match status" value="1"/>
</dbReference>
<dbReference type="Proteomes" id="UP000309215">
    <property type="component" value="Unassembled WGS sequence"/>
</dbReference>
<organism evidence="8 9">
    <name type="scientific">Polyangium fumosum</name>
    <dbReference type="NCBI Taxonomy" id="889272"/>
    <lineage>
        <taxon>Bacteria</taxon>
        <taxon>Pseudomonadati</taxon>
        <taxon>Myxococcota</taxon>
        <taxon>Polyangia</taxon>
        <taxon>Polyangiales</taxon>
        <taxon>Polyangiaceae</taxon>
        <taxon>Polyangium</taxon>
    </lineage>
</organism>
<dbReference type="PANTHER" id="PTHR43289">
    <property type="entry name" value="MITOGEN-ACTIVATED PROTEIN KINASE KINASE KINASE 20-RELATED"/>
    <property type="match status" value="1"/>
</dbReference>
<evidence type="ECO:0000256" key="4">
    <source>
        <dbReference type="ARBA" id="ARBA00022840"/>
    </source>
</evidence>
<feature type="domain" description="Protein kinase" evidence="7">
    <location>
        <begin position="22"/>
        <end position="290"/>
    </location>
</feature>
<dbReference type="InterPro" id="IPR017441">
    <property type="entry name" value="Protein_kinase_ATP_BS"/>
</dbReference>
<dbReference type="Gene3D" id="1.10.510.10">
    <property type="entry name" value="Transferase(Phosphotransferase) domain 1"/>
    <property type="match status" value="1"/>
</dbReference>
<feature type="region of interest" description="Disordered" evidence="6">
    <location>
        <begin position="382"/>
        <end position="460"/>
    </location>
</feature>
<evidence type="ECO:0000256" key="2">
    <source>
        <dbReference type="ARBA" id="ARBA00022741"/>
    </source>
</evidence>
<feature type="binding site" evidence="5">
    <location>
        <position position="51"/>
    </location>
    <ligand>
        <name>ATP</name>
        <dbReference type="ChEBI" id="CHEBI:30616"/>
    </ligand>
</feature>
<dbReference type="Gene3D" id="3.30.200.20">
    <property type="entry name" value="Phosphorylase Kinase, domain 1"/>
    <property type="match status" value="1"/>
</dbReference>
<keyword evidence="4 5" id="KW-0067">ATP-binding</keyword>
<dbReference type="SMART" id="SM00220">
    <property type="entry name" value="S_TKc"/>
    <property type="match status" value="1"/>
</dbReference>
<keyword evidence="3 8" id="KW-0418">Kinase</keyword>
<dbReference type="GO" id="GO:0005524">
    <property type="term" value="F:ATP binding"/>
    <property type="evidence" value="ECO:0007669"/>
    <property type="project" value="UniProtKB-UniRule"/>
</dbReference>
<evidence type="ECO:0000256" key="1">
    <source>
        <dbReference type="ARBA" id="ARBA00022679"/>
    </source>
</evidence>
<evidence type="ECO:0000256" key="3">
    <source>
        <dbReference type="ARBA" id="ARBA00022777"/>
    </source>
</evidence>